<sequence>MPLDGYLSYEHPTFGSASETRGRSIIFLEAVAGVPELRHKWTWFVKYWDETYLAIVAQSINRTSAPLTIDFPKPSFQGLAASPTGPSD</sequence>
<name>A0A4Z1F9T5_9HELO</name>
<evidence type="ECO:0000313" key="2">
    <source>
        <dbReference type="Proteomes" id="UP000297777"/>
    </source>
</evidence>
<organism evidence="1 2">
    <name type="scientific">Botrytis tulipae</name>
    <dbReference type="NCBI Taxonomy" id="87230"/>
    <lineage>
        <taxon>Eukaryota</taxon>
        <taxon>Fungi</taxon>
        <taxon>Dikarya</taxon>
        <taxon>Ascomycota</taxon>
        <taxon>Pezizomycotina</taxon>
        <taxon>Leotiomycetes</taxon>
        <taxon>Helotiales</taxon>
        <taxon>Sclerotiniaceae</taxon>
        <taxon>Botrytis</taxon>
    </lineage>
</organism>
<gene>
    <name evidence="1" type="ORF">BTUL_0012g00510</name>
</gene>
<accession>A0A4Z1F9T5</accession>
<reference evidence="1 2" key="1">
    <citation type="submission" date="2017-12" db="EMBL/GenBank/DDBJ databases">
        <title>Comparative genomics of Botrytis spp.</title>
        <authorList>
            <person name="Valero-Jimenez C.A."/>
            <person name="Tapia P."/>
            <person name="Veloso J."/>
            <person name="Silva-Moreno E."/>
            <person name="Staats M."/>
            <person name="Valdes J.H."/>
            <person name="Van Kan J.A.L."/>
        </authorList>
    </citation>
    <scope>NUCLEOTIDE SEQUENCE [LARGE SCALE GENOMIC DNA]</scope>
    <source>
        <strain evidence="1 2">Bt9001</strain>
    </source>
</reference>
<proteinExistence type="predicted"/>
<evidence type="ECO:0000313" key="1">
    <source>
        <dbReference type="EMBL" id="TGO18107.1"/>
    </source>
</evidence>
<keyword evidence="2" id="KW-1185">Reference proteome</keyword>
<dbReference type="Proteomes" id="UP000297777">
    <property type="component" value="Unassembled WGS sequence"/>
</dbReference>
<dbReference type="EMBL" id="PQXH01000012">
    <property type="protein sequence ID" value="TGO18107.1"/>
    <property type="molecule type" value="Genomic_DNA"/>
</dbReference>
<dbReference type="OrthoDB" id="10297892at2759"/>
<dbReference type="AlphaFoldDB" id="A0A4Z1F9T5"/>
<comment type="caution">
    <text evidence="1">The sequence shown here is derived from an EMBL/GenBank/DDBJ whole genome shotgun (WGS) entry which is preliminary data.</text>
</comment>
<protein>
    <submittedName>
        <fullName evidence="1">Uncharacterized protein</fullName>
    </submittedName>
</protein>